<gene>
    <name evidence="2" type="ORF">ACH5RR_001722</name>
</gene>
<evidence type="ECO:0000256" key="1">
    <source>
        <dbReference type="SAM" id="MobiDB-lite"/>
    </source>
</evidence>
<name>A0ABD3B4V0_9GENT</name>
<organism evidence="2 3">
    <name type="scientific">Cinchona calisaya</name>
    <dbReference type="NCBI Taxonomy" id="153742"/>
    <lineage>
        <taxon>Eukaryota</taxon>
        <taxon>Viridiplantae</taxon>
        <taxon>Streptophyta</taxon>
        <taxon>Embryophyta</taxon>
        <taxon>Tracheophyta</taxon>
        <taxon>Spermatophyta</taxon>
        <taxon>Magnoliopsida</taxon>
        <taxon>eudicotyledons</taxon>
        <taxon>Gunneridae</taxon>
        <taxon>Pentapetalae</taxon>
        <taxon>asterids</taxon>
        <taxon>lamiids</taxon>
        <taxon>Gentianales</taxon>
        <taxon>Rubiaceae</taxon>
        <taxon>Cinchonoideae</taxon>
        <taxon>Cinchoneae</taxon>
        <taxon>Cinchona</taxon>
    </lineage>
</organism>
<dbReference type="Proteomes" id="UP001630127">
    <property type="component" value="Unassembled WGS sequence"/>
</dbReference>
<feature type="compositionally biased region" description="Polar residues" evidence="1">
    <location>
        <begin position="159"/>
        <end position="172"/>
    </location>
</feature>
<proteinExistence type="predicted"/>
<dbReference type="PANTHER" id="PTHR31973:SF199">
    <property type="entry name" value="SWIM-TYPE DOMAIN-CONTAINING PROTEIN"/>
    <property type="match status" value="1"/>
</dbReference>
<feature type="compositionally biased region" description="Basic and acidic residues" evidence="1">
    <location>
        <begin position="64"/>
        <end position="80"/>
    </location>
</feature>
<dbReference type="AlphaFoldDB" id="A0ABD3B4V0"/>
<comment type="caution">
    <text evidence="2">The sequence shown here is derived from an EMBL/GenBank/DDBJ whole genome shotgun (WGS) entry which is preliminary data.</text>
</comment>
<feature type="compositionally biased region" description="Gly residues" evidence="1">
    <location>
        <begin position="136"/>
        <end position="148"/>
    </location>
</feature>
<protein>
    <recommendedName>
        <fullName evidence="4">Transposase</fullName>
    </recommendedName>
</protein>
<dbReference type="EMBL" id="JBJUIK010000001">
    <property type="protein sequence ID" value="KAL3538356.1"/>
    <property type="molecule type" value="Genomic_DNA"/>
</dbReference>
<evidence type="ECO:0008006" key="4">
    <source>
        <dbReference type="Google" id="ProtNLM"/>
    </source>
</evidence>
<feature type="region of interest" description="Disordered" evidence="1">
    <location>
        <begin position="58"/>
        <end position="89"/>
    </location>
</feature>
<evidence type="ECO:0000313" key="2">
    <source>
        <dbReference type="EMBL" id="KAL3538356.1"/>
    </source>
</evidence>
<dbReference type="PANTHER" id="PTHR31973">
    <property type="entry name" value="POLYPROTEIN, PUTATIVE-RELATED"/>
    <property type="match status" value="1"/>
</dbReference>
<keyword evidence="3" id="KW-1185">Reference proteome</keyword>
<evidence type="ECO:0000313" key="3">
    <source>
        <dbReference type="Proteomes" id="UP001630127"/>
    </source>
</evidence>
<feature type="region of interest" description="Disordered" evidence="1">
    <location>
        <begin position="111"/>
        <end position="176"/>
    </location>
</feature>
<accession>A0ABD3B4V0</accession>
<reference evidence="2 3" key="1">
    <citation type="submission" date="2024-11" db="EMBL/GenBank/DDBJ databases">
        <title>A near-complete genome assembly of Cinchona calisaya.</title>
        <authorList>
            <person name="Lian D.C."/>
            <person name="Zhao X.W."/>
            <person name="Wei L."/>
        </authorList>
    </citation>
    <scope>NUCLEOTIDE SEQUENCE [LARGE SCALE GENOMIC DNA]</scope>
    <source>
        <tissue evidence="2">Nenye</tissue>
    </source>
</reference>
<sequence>MSLQDGFVFCITERDLKLMVNTLPPKRVAEVYITHYSVFNLVNPNVGSSNNVGMGTVGTSQQGKELKGSSKTVDKVKGKDGVSNVDKGQGNSECEINVVGDGVGHLSKEVKGKVSQPTKEIKEKGKLSSKTLTKGNGKGKGRGQGEGKVCGENGKNVGKDSNNNIDKGQGSSSERHDIVTLGDDFCDSDYEMDDEDDEFFHDCIVLESKRNRSDDIGSKNVPHIEDAGNDDNIGIVGTPEGKGTNFNDPGLIIVKGMQSEYESSSDDFKSLSGLDEETKRIRKVNPGSTVVLETAVNEEGHNRFNRLYIGLEPLKRGFLNGCRKLIGLDGCHLKGPHGGQLLTVVGIDSNNSMYHVVYVVVKVENYDNWD</sequence>